<dbReference type="Proteomes" id="UP000050517">
    <property type="component" value="Unassembled WGS sequence"/>
</dbReference>
<reference evidence="3 4" key="1">
    <citation type="submission" date="2015-10" db="EMBL/GenBank/DDBJ databases">
        <title>Corynebacteirum lowii and Corynebacterium oculi species nova, derived from human clinical disease and and emended description of Corynebacterium mastiditis.</title>
        <authorList>
            <person name="Bernard K."/>
            <person name="Pacheco A.L."/>
            <person name="Mcdougall C."/>
            <person name="Burtx T."/>
            <person name="Weibe D."/>
            <person name="Tyler S."/>
            <person name="Olson A.B."/>
            <person name="Cnockaert M."/>
            <person name="Eguchi H."/>
            <person name="Kuwahara T."/>
            <person name="Nakayama-Imaohji H."/>
            <person name="Boudewijins M."/>
            <person name="Van Hoecke F."/>
            <person name="Bernier A.-M."/>
            <person name="Vandamme P."/>
        </authorList>
    </citation>
    <scope>NUCLEOTIDE SEQUENCE [LARGE SCALE GENOMIC DNA]</scope>
    <source>
        <strain evidence="3 4">NML 130210</strain>
    </source>
</reference>
<dbReference type="PATRIC" id="fig|1544416.3.peg.143"/>
<dbReference type="RefSeq" id="WP_055121392.1">
    <property type="nucleotide sequence ID" value="NZ_LKST01000001.1"/>
</dbReference>
<name>A0A0Q0YF12_9CORY</name>
<sequence>MSKISIQTVVPAPAGRAYAYYTEPRHIVRWNYADESWHCPEAINDLQVGGRYYARMEAKDASMGFDFYGTYTQVQEGESFTYELEDGRAVMVQFQETEQGTRVEVEFDPEQENSEDFQRAGWQAILDNYAAYVGYEESA</sequence>
<dbReference type="STRING" id="1544416.Cocul_00141"/>
<dbReference type="AlphaFoldDB" id="A0A0Q0YF12"/>
<proteinExistence type="inferred from homology"/>
<organism evidence="3 4">
    <name type="scientific">Corynebacterium oculi</name>
    <dbReference type="NCBI Taxonomy" id="1544416"/>
    <lineage>
        <taxon>Bacteria</taxon>
        <taxon>Bacillati</taxon>
        <taxon>Actinomycetota</taxon>
        <taxon>Actinomycetes</taxon>
        <taxon>Mycobacteriales</taxon>
        <taxon>Corynebacteriaceae</taxon>
        <taxon>Corynebacterium</taxon>
    </lineage>
</organism>
<gene>
    <name evidence="3" type="ORF">Cocul_00141</name>
</gene>
<evidence type="ECO:0000259" key="2">
    <source>
        <dbReference type="Pfam" id="PF08327"/>
    </source>
</evidence>
<dbReference type="OrthoDB" id="3365660at2"/>
<comment type="similarity">
    <text evidence="1">Belongs to the AHA1 family.</text>
</comment>
<evidence type="ECO:0000313" key="4">
    <source>
        <dbReference type="Proteomes" id="UP000050517"/>
    </source>
</evidence>
<protein>
    <recommendedName>
        <fullName evidence="2">Activator of Hsp90 ATPase homologue 1/2-like C-terminal domain-containing protein</fullName>
    </recommendedName>
</protein>
<evidence type="ECO:0000313" key="3">
    <source>
        <dbReference type="EMBL" id="KQB85008.1"/>
    </source>
</evidence>
<comment type="caution">
    <text evidence="3">The sequence shown here is derived from an EMBL/GenBank/DDBJ whole genome shotgun (WGS) entry which is preliminary data.</text>
</comment>
<accession>A0A0Q0YF12</accession>
<dbReference type="Gene3D" id="3.30.530.20">
    <property type="match status" value="1"/>
</dbReference>
<keyword evidence="4" id="KW-1185">Reference proteome</keyword>
<evidence type="ECO:0000256" key="1">
    <source>
        <dbReference type="ARBA" id="ARBA00006817"/>
    </source>
</evidence>
<dbReference type="EMBL" id="LKST01000001">
    <property type="protein sequence ID" value="KQB85008.1"/>
    <property type="molecule type" value="Genomic_DNA"/>
</dbReference>
<dbReference type="InterPro" id="IPR023393">
    <property type="entry name" value="START-like_dom_sf"/>
</dbReference>
<dbReference type="Pfam" id="PF08327">
    <property type="entry name" value="AHSA1"/>
    <property type="match status" value="1"/>
</dbReference>
<dbReference type="SUPFAM" id="SSF55961">
    <property type="entry name" value="Bet v1-like"/>
    <property type="match status" value="1"/>
</dbReference>
<dbReference type="InterPro" id="IPR013538">
    <property type="entry name" value="ASHA1/2-like_C"/>
</dbReference>
<feature type="domain" description="Activator of Hsp90 ATPase homologue 1/2-like C-terminal" evidence="2">
    <location>
        <begin position="12"/>
        <end position="133"/>
    </location>
</feature>